<dbReference type="PROSITE" id="PS51658">
    <property type="entry name" value="BFN"/>
    <property type="match status" value="1"/>
</dbReference>
<accession>A0ABX7WFT3</accession>
<dbReference type="Gene3D" id="2.30.42.10">
    <property type="match status" value="1"/>
</dbReference>
<feature type="domain" description="BFN" evidence="1">
    <location>
        <begin position="50"/>
        <end position="183"/>
    </location>
</feature>
<keyword evidence="3" id="KW-1185">Reference proteome</keyword>
<evidence type="ECO:0000313" key="3">
    <source>
        <dbReference type="Proteomes" id="UP000671845"/>
    </source>
</evidence>
<dbReference type="InterPro" id="IPR036034">
    <property type="entry name" value="PDZ_sf"/>
</dbReference>
<dbReference type="Pfam" id="PF17820">
    <property type="entry name" value="PDZ_6"/>
    <property type="match status" value="1"/>
</dbReference>
<dbReference type="EMBL" id="CP053383">
    <property type="protein sequence ID" value="QTP57973.1"/>
    <property type="molecule type" value="Genomic_DNA"/>
</dbReference>
<dbReference type="InterPro" id="IPR003729">
    <property type="entry name" value="Bi_nuclease_dom"/>
</dbReference>
<gene>
    <name evidence="2" type="ORF">HNO53_04060</name>
</gene>
<reference evidence="2 3" key="1">
    <citation type="journal article" date="2021" name="Front. Microbiol.">
        <title>Aerobic Denitrification and Heterotrophic Sulfur Oxidation in the Genus Halomonas Revealed by Six Novel Species Characterizations and Genome-Based Analysis.</title>
        <authorList>
            <person name="Wang L."/>
            <person name="Shao Z."/>
        </authorList>
    </citation>
    <scope>NUCLEOTIDE SEQUENCE [LARGE SCALE GENOMIC DNA]</scope>
    <source>
        <strain evidence="2 3">MCCC 1A13718</strain>
    </source>
</reference>
<proteinExistence type="predicted"/>
<dbReference type="Gene3D" id="3.10.690.10">
    <property type="entry name" value="Bifunctional nuclease domain"/>
    <property type="match status" value="1"/>
</dbReference>
<dbReference type="Pfam" id="PF02577">
    <property type="entry name" value="BFN_dom"/>
    <property type="match status" value="1"/>
</dbReference>
<organism evidence="2 3">
    <name type="scientific">Halomonas sulfidivorans</name>
    <dbReference type="NCBI Taxonomy" id="2733488"/>
    <lineage>
        <taxon>Bacteria</taxon>
        <taxon>Pseudomonadati</taxon>
        <taxon>Pseudomonadota</taxon>
        <taxon>Gammaproteobacteria</taxon>
        <taxon>Oceanospirillales</taxon>
        <taxon>Halomonadaceae</taxon>
        <taxon>Halomonas</taxon>
    </lineage>
</organism>
<dbReference type="SUPFAM" id="SSF103256">
    <property type="entry name" value="Hypothetical protein TM0160"/>
    <property type="match status" value="1"/>
</dbReference>
<evidence type="ECO:0000313" key="2">
    <source>
        <dbReference type="EMBL" id="QTP57973.1"/>
    </source>
</evidence>
<dbReference type="Proteomes" id="UP000671845">
    <property type="component" value="Chromosome"/>
</dbReference>
<evidence type="ECO:0000259" key="1">
    <source>
        <dbReference type="PROSITE" id="PS51658"/>
    </source>
</evidence>
<name>A0ABX7WFT3_9GAMM</name>
<protein>
    <recommendedName>
        <fullName evidence="1">BFN domain-containing protein</fullName>
    </recommendedName>
</protein>
<dbReference type="InterPro" id="IPR036104">
    <property type="entry name" value="BFN_sf"/>
</dbReference>
<dbReference type="InterPro" id="IPR041489">
    <property type="entry name" value="PDZ_6"/>
</dbReference>
<dbReference type="SUPFAM" id="SSF50156">
    <property type="entry name" value="PDZ domain-like"/>
    <property type="match status" value="1"/>
</dbReference>
<sequence>MLKRPRLNLERLMSLPLRWHCLMSLLCGALLSAGSMGVGARELAADIADMVEVEVATVGWAGLGGPPVVLLREPGAREVIPIFIGVSEAGAILRGLAGERPPRPMTHDLLGDVLGEFDATLERVYVDAIIDGTFYGMLALRLPGSEALRLIDSRPSDAIALALHVGASIYVAPQVLKAARRIDYEGVEDQVVVALGISVVPATEDLREALGLPDLPGVLVSDVHGPAAEAGLRPGALLLEVNEEVPETPLRYLELVRDIAVDEDARLRFWQAGEVGEIEVPIDVPPRQPMPKLQEDVPGIRT</sequence>
<dbReference type="PANTHER" id="PTHR15160">
    <property type="entry name" value="VON HIPPEL-LINDAU PROTEIN"/>
    <property type="match status" value="1"/>
</dbReference>
<dbReference type="PANTHER" id="PTHR15160:SF1">
    <property type="entry name" value="VON HIPPEL-LINDAU DISEASE TUMOR SUPPRESSOR"/>
    <property type="match status" value="1"/>
</dbReference>